<feature type="chain" id="PRO_5021978517" evidence="4">
    <location>
        <begin position="17"/>
        <end position="381"/>
    </location>
</feature>
<keyword evidence="7" id="KW-1185">Reference proteome</keyword>
<dbReference type="GO" id="GO:0004252">
    <property type="term" value="F:serine-type endopeptidase activity"/>
    <property type="evidence" value="ECO:0007669"/>
    <property type="project" value="InterPro"/>
</dbReference>
<name>A0A511MV87_DEIC1</name>
<dbReference type="PANTHER" id="PTHR43343:SF3">
    <property type="entry name" value="PROTEASE DO-LIKE 8, CHLOROPLASTIC"/>
    <property type="match status" value="1"/>
</dbReference>
<dbReference type="InterPro" id="IPR009003">
    <property type="entry name" value="Peptidase_S1_PA"/>
</dbReference>
<keyword evidence="1 6" id="KW-0645">Protease</keyword>
<dbReference type="SMART" id="SM00228">
    <property type="entry name" value="PDZ"/>
    <property type="match status" value="1"/>
</dbReference>
<protein>
    <submittedName>
        <fullName evidence="6">Serine protease</fullName>
    </submittedName>
</protein>
<feature type="signal peptide" evidence="4">
    <location>
        <begin position="1"/>
        <end position="16"/>
    </location>
</feature>
<evidence type="ECO:0000256" key="4">
    <source>
        <dbReference type="SAM" id="SignalP"/>
    </source>
</evidence>
<dbReference type="PRINTS" id="PR00834">
    <property type="entry name" value="PROTEASES2C"/>
</dbReference>
<evidence type="ECO:0000259" key="5">
    <source>
        <dbReference type="PROSITE" id="PS50106"/>
    </source>
</evidence>
<reference evidence="6 7" key="1">
    <citation type="submission" date="2019-07" db="EMBL/GenBank/DDBJ databases">
        <title>Whole genome shotgun sequence of Deinococcus cellulosilyticus NBRC 106333.</title>
        <authorList>
            <person name="Hosoyama A."/>
            <person name="Uohara A."/>
            <person name="Ohji S."/>
            <person name="Ichikawa N."/>
        </authorList>
    </citation>
    <scope>NUCLEOTIDE SEQUENCE [LARGE SCALE GENOMIC DNA]</scope>
    <source>
        <strain evidence="6 7">NBRC 106333</strain>
    </source>
</reference>
<evidence type="ECO:0000313" key="6">
    <source>
        <dbReference type="EMBL" id="GEM44494.1"/>
    </source>
</evidence>
<dbReference type="InterPro" id="IPR001478">
    <property type="entry name" value="PDZ"/>
</dbReference>
<dbReference type="Gene3D" id="2.40.10.120">
    <property type="match status" value="1"/>
</dbReference>
<dbReference type="Gene3D" id="2.30.42.10">
    <property type="match status" value="1"/>
</dbReference>
<dbReference type="Pfam" id="PF13365">
    <property type="entry name" value="Trypsin_2"/>
    <property type="match status" value="1"/>
</dbReference>
<accession>A0A511MV87</accession>
<dbReference type="PROSITE" id="PS50106">
    <property type="entry name" value="PDZ"/>
    <property type="match status" value="1"/>
</dbReference>
<dbReference type="Pfam" id="PF13180">
    <property type="entry name" value="PDZ_2"/>
    <property type="match status" value="1"/>
</dbReference>
<sequence>MRRLPLLLIPVTAALAAVPYFSHQSPVIPQVQAQQEQPWRPASVPDKGPSESPFRSELSDQTPYNSWQERRSLIASSTLEEVYEKSIPGAVRVIIGNAGLGTGFFITSDGYIMTAAHVALGDTSEPLSVLTSQGKEYPATLVGYDELKDLAIIKVKGNNFPTLQFSSSTPKVGDGVVAIGNSRGSFDGGRAGKVTRLGASLSASFPSNMVASSMPLAPGDSGGPVLNDRGEVVGVSTAISSGAGHFSSYFVPLTTSSQIVKDLQAGLKKSVPIIGVSIADARDYLDAEGVLVTEVVPGLGAHKAGIKDPQIREYRDDSGRVRQEISGADVIVAVEGKNVNDSDDLIGVLRSKKAGDQVTLKVRRGEQTLTLKVTLTAKHKV</sequence>
<dbReference type="RefSeq" id="WP_186815745.1">
    <property type="nucleotide sequence ID" value="NZ_BJXB01000001.1"/>
</dbReference>
<dbReference type="PANTHER" id="PTHR43343">
    <property type="entry name" value="PEPTIDASE S12"/>
    <property type="match status" value="1"/>
</dbReference>
<evidence type="ECO:0000313" key="7">
    <source>
        <dbReference type="Proteomes" id="UP000321306"/>
    </source>
</evidence>
<evidence type="ECO:0000256" key="3">
    <source>
        <dbReference type="SAM" id="MobiDB-lite"/>
    </source>
</evidence>
<evidence type="ECO:0000256" key="1">
    <source>
        <dbReference type="ARBA" id="ARBA00022670"/>
    </source>
</evidence>
<evidence type="ECO:0000256" key="2">
    <source>
        <dbReference type="ARBA" id="ARBA00022801"/>
    </source>
</evidence>
<organism evidence="6 7">
    <name type="scientific">Deinococcus cellulosilyticus (strain DSM 18568 / NBRC 106333 / KACC 11606 / 5516J-15)</name>
    <dbReference type="NCBI Taxonomy" id="1223518"/>
    <lineage>
        <taxon>Bacteria</taxon>
        <taxon>Thermotogati</taxon>
        <taxon>Deinococcota</taxon>
        <taxon>Deinococci</taxon>
        <taxon>Deinococcales</taxon>
        <taxon>Deinococcaceae</taxon>
        <taxon>Deinococcus</taxon>
    </lineage>
</organism>
<dbReference type="InterPro" id="IPR051201">
    <property type="entry name" value="Chloro_Bact_Ser_Proteases"/>
</dbReference>
<dbReference type="InterPro" id="IPR036034">
    <property type="entry name" value="PDZ_sf"/>
</dbReference>
<keyword evidence="2" id="KW-0378">Hydrolase</keyword>
<dbReference type="Proteomes" id="UP000321306">
    <property type="component" value="Unassembled WGS sequence"/>
</dbReference>
<keyword evidence="4" id="KW-0732">Signal</keyword>
<dbReference type="AlphaFoldDB" id="A0A511MV87"/>
<proteinExistence type="predicted"/>
<dbReference type="SUPFAM" id="SSF50156">
    <property type="entry name" value="PDZ domain-like"/>
    <property type="match status" value="1"/>
</dbReference>
<dbReference type="EMBL" id="BJXB01000001">
    <property type="protein sequence ID" value="GEM44494.1"/>
    <property type="molecule type" value="Genomic_DNA"/>
</dbReference>
<feature type="domain" description="PDZ" evidence="5">
    <location>
        <begin position="256"/>
        <end position="366"/>
    </location>
</feature>
<dbReference type="SUPFAM" id="SSF50494">
    <property type="entry name" value="Trypsin-like serine proteases"/>
    <property type="match status" value="1"/>
</dbReference>
<feature type="region of interest" description="Disordered" evidence="3">
    <location>
        <begin position="31"/>
        <end position="63"/>
    </location>
</feature>
<gene>
    <name evidence="6" type="ORF">DC3_01290</name>
</gene>
<comment type="caution">
    <text evidence="6">The sequence shown here is derived from an EMBL/GenBank/DDBJ whole genome shotgun (WGS) entry which is preliminary data.</text>
</comment>
<dbReference type="InterPro" id="IPR001940">
    <property type="entry name" value="Peptidase_S1C"/>
</dbReference>
<dbReference type="GO" id="GO:0006508">
    <property type="term" value="P:proteolysis"/>
    <property type="evidence" value="ECO:0007669"/>
    <property type="project" value="UniProtKB-KW"/>
</dbReference>